<evidence type="ECO:0000313" key="2">
    <source>
        <dbReference type="Proteomes" id="UP000464658"/>
    </source>
</evidence>
<name>A0A5S9MI64_BACIA</name>
<reference evidence="1 2" key="1">
    <citation type="submission" date="2019-12" db="EMBL/GenBank/DDBJ databases">
        <title>Full genome sequence of a Bacillus safensis strain isolated from commercially available natto in Indonesia.</title>
        <authorList>
            <person name="Yoshida M."/>
            <person name="Uomi M."/>
            <person name="Waturangi D."/>
            <person name="Ekaputri J.J."/>
            <person name="Setiamarga D.H.E."/>
        </authorList>
    </citation>
    <scope>NUCLEOTIDE SEQUENCE [LARGE SCALE GENOMIC DNA]</scope>
    <source>
        <strain evidence="1 2">IDN1</strain>
    </source>
</reference>
<evidence type="ECO:0000313" key="1">
    <source>
        <dbReference type="EMBL" id="BBP91864.1"/>
    </source>
</evidence>
<dbReference type="Proteomes" id="UP000464658">
    <property type="component" value="Chromosome"/>
</dbReference>
<dbReference type="AlphaFoldDB" id="A0A5S9MI64"/>
<gene>
    <name evidence="1" type="ORF">BsIDN1_54820</name>
</gene>
<accession>A0A5S9MI64</accession>
<organism evidence="1 2">
    <name type="scientific">Bacillus safensis</name>
    <dbReference type="NCBI Taxonomy" id="561879"/>
    <lineage>
        <taxon>Bacteria</taxon>
        <taxon>Bacillati</taxon>
        <taxon>Bacillota</taxon>
        <taxon>Bacilli</taxon>
        <taxon>Bacillales</taxon>
        <taxon>Bacillaceae</taxon>
        <taxon>Bacillus</taxon>
    </lineage>
</organism>
<sequence>MSQQFWSVLDHLLEALQSSDGDEAGVRSALEQLLPIVQDILKTEDVLQTIGERPASVQKNKMPL</sequence>
<dbReference type="EMBL" id="AP021906">
    <property type="protein sequence ID" value="BBP91864.1"/>
    <property type="molecule type" value="Genomic_DNA"/>
</dbReference>
<proteinExistence type="predicted"/>
<protein>
    <submittedName>
        <fullName evidence="1">Uncharacterized protein</fullName>
    </submittedName>
</protein>